<dbReference type="AlphaFoldDB" id="A0A4C1XY89"/>
<reference evidence="1 2" key="1">
    <citation type="journal article" date="2019" name="Commun. Biol.">
        <title>The bagworm genome reveals a unique fibroin gene that provides high tensile strength.</title>
        <authorList>
            <person name="Kono N."/>
            <person name="Nakamura H."/>
            <person name="Ohtoshi R."/>
            <person name="Tomita M."/>
            <person name="Numata K."/>
            <person name="Arakawa K."/>
        </authorList>
    </citation>
    <scope>NUCLEOTIDE SEQUENCE [LARGE SCALE GENOMIC DNA]</scope>
</reference>
<comment type="caution">
    <text evidence="1">The sequence shown here is derived from an EMBL/GenBank/DDBJ whole genome shotgun (WGS) entry which is preliminary data.</text>
</comment>
<gene>
    <name evidence="1" type="ORF">EVAR_46906_1</name>
</gene>
<evidence type="ECO:0000313" key="2">
    <source>
        <dbReference type="Proteomes" id="UP000299102"/>
    </source>
</evidence>
<evidence type="ECO:0000313" key="1">
    <source>
        <dbReference type="EMBL" id="GBP68566.1"/>
    </source>
</evidence>
<protein>
    <submittedName>
        <fullName evidence="1">Uncharacterized protein</fullName>
    </submittedName>
</protein>
<name>A0A4C1XY89_EUMVA</name>
<sequence>MDRRQNGMEIITRTVTESRIKRFVQKMKELVPCTVEGGGRIWYIVGQTGPSFYYIQVDHSMALVARLVEGGSGGPHRVPPI</sequence>
<dbReference type="EMBL" id="BGZK01001016">
    <property type="protein sequence ID" value="GBP68566.1"/>
    <property type="molecule type" value="Genomic_DNA"/>
</dbReference>
<dbReference type="Proteomes" id="UP000299102">
    <property type="component" value="Unassembled WGS sequence"/>
</dbReference>
<accession>A0A4C1XY89</accession>
<keyword evidence="2" id="KW-1185">Reference proteome</keyword>
<organism evidence="1 2">
    <name type="scientific">Eumeta variegata</name>
    <name type="common">Bagworm moth</name>
    <name type="synonym">Eumeta japonica</name>
    <dbReference type="NCBI Taxonomy" id="151549"/>
    <lineage>
        <taxon>Eukaryota</taxon>
        <taxon>Metazoa</taxon>
        <taxon>Ecdysozoa</taxon>
        <taxon>Arthropoda</taxon>
        <taxon>Hexapoda</taxon>
        <taxon>Insecta</taxon>
        <taxon>Pterygota</taxon>
        <taxon>Neoptera</taxon>
        <taxon>Endopterygota</taxon>
        <taxon>Lepidoptera</taxon>
        <taxon>Glossata</taxon>
        <taxon>Ditrysia</taxon>
        <taxon>Tineoidea</taxon>
        <taxon>Psychidae</taxon>
        <taxon>Oiketicinae</taxon>
        <taxon>Eumeta</taxon>
    </lineage>
</organism>
<proteinExistence type="predicted"/>